<dbReference type="EMBL" id="CT868552">
    <property type="protein sequence ID" value="CAK85864.1"/>
    <property type="molecule type" value="Genomic_DNA"/>
</dbReference>
<evidence type="ECO:0000256" key="4">
    <source>
        <dbReference type="ARBA" id="ARBA00023136"/>
    </source>
</evidence>
<dbReference type="SMART" id="SM00724">
    <property type="entry name" value="TLC"/>
    <property type="match status" value="1"/>
</dbReference>
<name>A0DS47_PARTE</name>
<keyword evidence="2 5" id="KW-0812">Transmembrane</keyword>
<feature type="transmembrane region" description="Helical" evidence="6">
    <location>
        <begin position="55"/>
        <end position="74"/>
    </location>
</feature>
<dbReference type="Proteomes" id="UP000000600">
    <property type="component" value="Unassembled WGS sequence"/>
</dbReference>
<keyword evidence="9" id="KW-1185">Reference proteome</keyword>
<keyword evidence="3 6" id="KW-1133">Transmembrane helix</keyword>
<dbReference type="eggNOG" id="ENOG502T6NK">
    <property type="taxonomic scope" value="Eukaryota"/>
</dbReference>
<evidence type="ECO:0000313" key="8">
    <source>
        <dbReference type="EMBL" id="CAK85864.1"/>
    </source>
</evidence>
<dbReference type="HOGENOM" id="CLU_1036080_0_0_1"/>
<proteinExistence type="predicted"/>
<gene>
    <name evidence="8" type="ORF">GSPATT00019568001</name>
</gene>
<dbReference type="InterPro" id="IPR006634">
    <property type="entry name" value="TLC-dom"/>
</dbReference>
<dbReference type="GeneID" id="5039046"/>
<evidence type="ECO:0000256" key="3">
    <source>
        <dbReference type="ARBA" id="ARBA00022989"/>
    </source>
</evidence>
<evidence type="ECO:0000256" key="5">
    <source>
        <dbReference type="PROSITE-ProRule" id="PRU00205"/>
    </source>
</evidence>
<feature type="transmembrane region" description="Helical" evidence="6">
    <location>
        <begin position="86"/>
        <end position="108"/>
    </location>
</feature>
<dbReference type="InterPro" id="IPR042512">
    <property type="entry name" value="TLCD5"/>
</dbReference>
<dbReference type="RefSeq" id="XP_001453261.1">
    <property type="nucleotide sequence ID" value="XM_001453224.1"/>
</dbReference>
<feature type="transmembrane region" description="Helical" evidence="6">
    <location>
        <begin position="16"/>
        <end position="34"/>
    </location>
</feature>
<dbReference type="InParanoid" id="A0DS47"/>
<organism evidence="8 9">
    <name type="scientific">Paramecium tetraurelia</name>
    <dbReference type="NCBI Taxonomy" id="5888"/>
    <lineage>
        <taxon>Eukaryota</taxon>
        <taxon>Sar</taxon>
        <taxon>Alveolata</taxon>
        <taxon>Ciliophora</taxon>
        <taxon>Intramacronucleata</taxon>
        <taxon>Oligohymenophorea</taxon>
        <taxon>Peniculida</taxon>
        <taxon>Parameciidae</taxon>
        <taxon>Paramecium</taxon>
    </lineage>
</organism>
<dbReference type="Pfam" id="PF03798">
    <property type="entry name" value="TRAM_LAG1_CLN8"/>
    <property type="match status" value="1"/>
</dbReference>
<dbReference type="PANTHER" id="PTHR31898:SF1">
    <property type="entry name" value="TLC DOMAIN-CONTAINING PROTEIN 5"/>
    <property type="match status" value="1"/>
</dbReference>
<dbReference type="PROSITE" id="PS50922">
    <property type="entry name" value="TLC"/>
    <property type="match status" value="1"/>
</dbReference>
<dbReference type="GO" id="GO:0016020">
    <property type="term" value="C:membrane"/>
    <property type="evidence" value="ECO:0007669"/>
    <property type="project" value="UniProtKB-SubCell"/>
</dbReference>
<reference evidence="8 9" key="1">
    <citation type="journal article" date="2006" name="Nature">
        <title>Global trends of whole-genome duplications revealed by the ciliate Paramecium tetraurelia.</title>
        <authorList>
            <consortium name="Genoscope"/>
            <person name="Aury J.-M."/>
            <person name="Jaillon O."/>
            <person name="Duret L."/>
            <person name="Noel B."/>
            <person name="Jubin C."/>
            <person name="Porcel B.M."/>
            <person name="Segurens B."/>
            <person name="Daubin V."/>
            <person name="Anthouard V."/>
            <person name="Aiach N."/>
            <person name="Arnaiz O."/>
            <person name="Billaut A."/>
            <person name="Beisson J."/>
            <person name="Blanc I."/>
            <person name="Bouhouche K."/>
            <person name="Camara F."/>
            <person name="Duharcourt S."/>
            <person name="Guigo R."/>
            <person name="Gogendeau D."/>
            <person name="Katinka M."/>
            <person name="Keller A.-M."/>
            <person name="Kissmehl R."/>
            <person name="Klotz C."/>
            <person name="Koll F."/>
            <person name="Le Moue A."/>
            <person name="Lepere C."/>
            <person name="Malinsky S."/>
            <person name="Nowacki M."/>
            <person name="Nowak J.K."/>
            <person name="Plattner H."/>
            <person name="Poulain J."/>
            <person name="Ruiz F."/>
            <person name="Serrano V."/>
            <person name="Zagulski M."/>
            <person name="Dessen P."/>
            <person name="Betermier M."/>
            <person name="Weissenbach J."/>
            <person name="Scarpelli C."/>
            <person name="Schachter V."/>
            <person name="Sperling L."/>
            <person name="Meyer E."/>
            <person name="Cohen J."/>
            <person name="Wincker P."/>
        </authorList>
    </citation>
    <scope>NUCLEOTIDE SEQUENCE [LARGE SCALE GENOMIC DNA]</scope>
    <source>
        <strain evidence="8 9">Stock d4-2</strain>
    </source>
</reference>
<keyword evidence="4 5" id="KW-0472">Membrane</keyword>
<protein>
    <recommendedName>
        <fullName evidence="7">TLC domain-containing protein</fullName>
    </recommendedName>
</protein>
<evidence type="ECO:0000313" key="9">
    <source>
        <dbReference type="Proteomes" id="UP000000600"/>
    </source>
</evidence>
<accession>A0DS47</accession>
<dbReference type="PANTHER" id="PTHR31898">
    <property type="entry name" value="TRANSMEMBRANE PROTEIN 136"/>
    <property type="match status" value="1"/>
</dbReference>
<feature type="transmembrane region" description="Helical" evidence="6">
    <location>
        <begin position="207"/>
        <end position="225"/>
    </location>
</feature>
<dbReference type="OMA" id="THAGYPN"/>
<evidence type="ECO:0000259" key="7">
    <source>
        <dbReference type="PROSITE" id="PS50922"/>
    </source>
</evidence>
<dbReference type="KEGG" id="ptm:GSPATT00019568001"/>
<evidence type="ECO:0000256" key="1">
    <source>
        <dbReference type="ARBA" id="ARBA00004141"/>
    </source>
</evidence>
<dbReference type="OrthoDB" id="284464at2759"/>
<feature type="domain" description="TLC" evidence="7">
    <location>
        <begin position="46"/>
        <end position="236"/>
    </location>
</feature>
<comment type="subcellular location">
    <subcellularLocation>
        <location evidence="1">Membrane</location>
        <topology evidence="1">Multi-pass membrane protein</topology>
    </subcellularLocation>
</comment>
<evidence type="ECO:0000256" key="6">
    <source>
        <dbReference type="SAM" id="Phobius"/>
    </source>
</evidence>
<dbReference type="AlphaFoldDB" id="A0DS47"/>
<feature type="transmembrane region" description="Helical" evidence="6">
    <location>
        <begin position="178"/>
        <end position="195"/>
    </location>
</feature>
<evidence type="ECO:0000256" key="2">
    <source>
        <dbReference type="ARBA" id="ARBA00022692"/>
    </source>
</evidence>
<sequence>MLNLDNIDLVNNTSNQMKVFCYSFFIRTSIFAIINQKVHLKKHPKKVQDDIKNRIVSIIHGSLTFWAAAYIMLVEQPGFGAINSQAMQFTMIISASYFVYDFLACLYYDLADMSLVSHHSLAICGYAVATFSKFGAPSSIYFLWGLMSAEVSNFPMHMRVIFRQVGLRHTKLYEACEWAYFALYIIFRGSLVPYMVWNTWPESEVPLLVKITATGLFLQSVYFIFEMKKILISQYFQYQERKKKNIHHFWFSVNQRVYELSYINNQKKDKVF</sequence>